<evidence type="ECO:0000313" key="1">
    <source>
        <dbReference type="EMBL" id="MCO6050306.1"/>
    </source>
</evidence>
<organism evidence="1 2">
    <name type="scientific">Mesorhizobium liriopis</name>
    <dbReference type="NCBI Taxonomy" id="2953882"/>
    <lineage>
        <taxon>Bacteria</taxon>
        <taxon>Pseudomonadati</taxon>
        <taxon>Pseudomonadota</taxon>
        <taxon>Alphaproteobacteria</taxon>
        <taxon>Hyphomicrobiales</taxon>
        <taxon>Phyllobacteriaceae</taxon>
        <taxon>Mesorhizobium</taxon>
    </lineage>
</organism>
<protein>
    <submittedName>
        <fullName evidence="1">Uncharacterized protein</fullName>
    </submittedName>
</protein>
<dbReference type="RefSeq" id="WP_252818846.1">
    <property type="nucleotide sequence ID" value="NZ_JAMXQS010000005.1"/>
</dbReference>
<keyword evidence="2" id="KW-1185">Reference proteome</keyword>
<reference evidence="1 2" key="1">
    <citation type="submission" date="2022-06" db="EMBL/GenBank/DDBJ databases">
        <title>Mesorhizobium sp. strain RP14 Genome sequencing and assembly.</title>
        <authorList>
            <person name="Kim I."/>
        </authorList>
    </citation>
    <scope>NUCLEOTIDE SEQUENCE [LARGE SCALE GENOMIC DNA]</scope>
    <source>
        <strain evidence="2">RP14(2022)</strain>
    </source>
</reference>
<comment type="caution">
    <text evidence="1">The sequence shown here is derived from an EMBL/GenBank/DDBJ whole genome shotgun (WGS) entry which is preliminary data.</text>
</comment>
<gene>
    <name evidence="1" type="ORF">NGM99_10975</name>
</gene>
<dbReference type="EMBL" id="JAMXQS010000005">
    <property type="protein sequence ID" value="MCO6050306.1"/>
    <property type="molecule type" value="Genomic_DNA"/>
</dbReference>
<dbReference type="Proteomes" id="UP001205906">
    <property type="component" value="Unassembled WGS sequence"/>
</dbReference>
<sequence length="86" mass="9563">MARANEGLEEAFHADPRLDVGGQTEIRFAVDRKRICEIINTSRAIVDKDGLEHVVNGYTRTNGTRPGREVYDRTITIPETVPPGKA</sequence>
<name>A0ABT1C661_9HYPH</name>
<proteinExistence type="predicted"/>
<accession>A0ABT1C661</accession>
<evidence type="ECO:0000313" key="2">
    <source>
        <dbReference type="Proteomes" id="UP001205906"/>
    </source>
</evidence>